<sequence>MPSPPVVEDEDSASKVLMDEYLVGDILKCLHCPTCFLRAALIRKNWLRNAASQNIIDNFRSRQSPHLLGAYIYTEDFSKPEFVPLADSLSPELGSALCHGNFRFDNIDTFFLHVWDCRNDRVLYGFSGSFKFPHDLAVRMPLHPLGQETSVLPPQPPTTWQECPHAMFLPDEDGDESSCYRLDIAYKNHTVYARVFVLKDETWATHSEAMADLIRPPKEILTRSLLMNGKIYMLTMAGYILALDLANWSFFTVDLPGGVEYEYSSNLALCRGDNSVLYLFHLKEDKLFVWMQRMNDHLKGDKLIVSTTCLQSMDGNNAATQWILSDTISLHETCGHLRVQGCMGDVSVVGVGDNAEFVFLEFEENGIIVYMHIKSRKVKVVYQRGPDNDIAIRVLPFMMVCPVVLPKFAAGESKSEGLHQE</sequence>
<proteinExistence type="predicted"/>
<dbReference type="InterPro" id="IPR056594">
    <property type="entry name" value="AT5G49610-like_b-prop"/>
</dbReference>
<evidence type="ECO:0000259" key="1">
    <source>
        <dbReference type="Pfam" id="PF23635"/>
    </source>
</evidence>
<dbReference type="PANTHER" id="PTHR33207">
    <property type="entry name" value="F-BOX DOMAIN CONTAINING PROTEIN-RELATED"/>
    <property type="match status" value="1"/>
</dbReference>
<gene>
    <name evidence="2" type="ORF">URODEC1_LOCUS50032</name>
</gene>
<evidence type="ECO:0000313" key="2">
    <source>
        <dbReference type="EMBL" id="CAL4970311.1"/>
    </source>
</evidence>
<protein>
    <recommendedName>
        <fullName evidence="1">F-box protein AT5G49610-like beta-propeller domain-containing protein</fullName>
    </recommendedName>
</protein>
<reference evidence="2 3" key="2">
    <citation type="submission" date="2024-10" db="EMBL/GenBank/DDBJ databases">
        <authorList>
            <person name="Ryan C."/>
        </authorList>
    </citation>
    <scope>NUCLEOTIDE SEQUENCE [LARGE SCALE GENOMIC DNA]</scope>
</reference>
<keyword evidence="3" id="KW-1185">Reference proteome</keyword>
<accession>A0ABC9A0Z3</accession>
<reference evidence="3" key="1">
    <citation type="submission" date="2024-06" db="EMBL/GenBank/DDBJ databases">
        <authorList>
            <person name="Ryan C."/>
        </authorList>
    </citation>
    <scope>NUCLEOTIDE SEQUENCE [LARGE SCALE GENOMIC DNA]</scope>
</reference>
<name>A0ABC9A0Z3_9POAL</name>
<feature type="domain" description="F-box protein AT5G49610-like beta-propeller" evidence="1">
    <location>
        <begin position="113"/>
        <end position="316"/>
    </location>
</feature>
<evidence type="ECO:0000313" key="3">
    <source>
        <dbReference type="Proteomes" id="UP001497457"/>
    </source>
</evidence>
<dbReference type="AlphaFoldDB" id="A0ABC9A0Z3"/>
<dbReference type="Pfam" id="PF23635">
    <property type="entry name" value="Beta-prop_AT5G49610-like"/>
    <property type="match status" value="1"/>
</dbReference>
<organism evidence="2 3">
    <name type="scientific">Urochloa decumbens</name>
    <dbReference type="NCBI Taxonomy" id="240449"/>
    <lineage>
        <taxon>Eukaryota</taxon>
        <taxon>Viridiplantae</taxon>
        <taxon>Streptophyta</taxon>
        <taxon>Embryophyta</taxon>
        <taxon>Tracheophyta</taxon>
        <taxon>Spermatophyta</taxon>
        <taxon>Magnoliopsida</taxon>
        <taxon>Liliopsida</taxon>
        <taxon>Poales</taxon>
        <taxon>Poaceae</taxon>
        <taxon>PACMAD clade</taxon>
        <taxon>Panicoideae</taxon>
        <taxon>Panicodae</taxon>
        <taxon>Paniceae</taxon>
        <taxon>Melinidinae</taxon>
        <taxon>Urochloa</taxon>
    </lineage>
</organism>
<dbReference type="EMBL" id="OZ075112">
    <property type="protein sequence ID" value="CAL4970311.1"/>
    <property type="molecule type" value="Genomic_DNA"/>
</dbReference>
<dbReference type="Proteomes" id="UP001497457">
    <property type="component" value="Chromosome 2b"/>
</dbReference>